<evidence type="ECO:0000313" key="3">
    <source>
        <dbReference type="Proteomes" id="UP000008524"/>
    </source>
</evidence>
<protein>
    <submittedName>
        <fullName evidence="2">Expression site-associated gene 3 (ESAG3)-like protein</fullName>
    </submittedName>
</protein>
<reference evidence="2 3" key="1">
    <citation type="journal article" date="2005" name="Science">
        <title>Comparative genomics of trypanosomatid parasitic protozoa.</title>
        <authorList>
            <person name="El-Sayed N.M."/>
            <person name="Myler P.J."/>
            <person name="Blandin G."/>
            <person name="Berriman M."/>
            <person name="Crabtree J."/>
            <person name="Aggarwal G."/>
            <person name="Caler E."/>
            <person name="Renauld H."/>
            <person name="Worthey E.A."/>
            <person name="Hertz-Fowler C."/>
            <person name="Ghedin E."/>
            <person name="Peacock C."/>
            <person name="Bartholomeu D.C."/>
            <person name="Haas B.J."/>
            <person name="Tran A.N."/>
            <person name="Wortman J.R."/>
            <person name="Alsmark U.C."/>
            <person name="Angiuoli S."/>
            <person name="Anupama A."/>
            <person name="Badger J."/>
            <person name="Bringaud F."/>
            <person name="Cadag E."/>
            <person name="Carlton J.M."/>
            <person name="Cerqueira G.C."/>
            <person name="Creasy T."/>
            <person name="Delcher A.L."/>
            <person name="Djikeng A."/>
            <person name="Embley T.M."/>
            <person name="Hauser C."/>
            <person name="Ivens A.C."/>
            <person name="Kummerfeld S.K."/>
            <person name="Pereira-Leal J.B."/>
            <person name="Nilsson D."/>
            <person name="Peterson J."/>
            <person name="Salzberg S.L."/>
            <person name="Shallom J."/>
            <person name="Silva J.C."/>
            <person name="Sundaram J."/>
            <person name="Westenberger S."/>
            <person name="White O."/>
            <person name="Melville S.E."/>
            <person name="Donelson J.E."/>
            <person name="Andersson B."/>
            <person name="Stuart K.D."/>
            <person name="Hall N."/>
        </authorList>
    </citation>
    <scope>NUCLEOTIDE SEQUENCE [LARGE SCALE GENOMIC DNA]</scope>
    <source>
        <strain evidence="2 3">927/4 GUTat10.1</strain>
    </source>
</reference>
<keyword evidence="1" id="KW-1133">Transmembrane helix</keyword>
<dbReference type="EMBL" id="CM000208">
    <property type="protein sequence ID" value="EAN78344.1"/>
    <property type="molecule type" value="Genomic_DNA"/>
</dbReference>
<reference evidence="2 3" key="2">
    <citation type="journal article" date="2005" name="Science">
        <title>The genome of the African trypanosome Trypanosoma brucei.</title>
        <authorList>
            <person name="Berriman M."/>
            <person name="Ghedin E."/>
            <person name="Hertz-Fowler C."/>
            <person name="Blandin G."/>
            <person name="Renauld H."/>
            <person name="Bartholomeu D.C."/>
            <person name="Lennard N.J."/>
            <person name="Caler E."/>
            <person name="Hamlin N.E."/>
            <person name="Haas B."/>
            <person name="Bohme U."/>
            <person name="Hannick L."/>
            <person name="Aslett M.A."/>
            <person name="Shallom J."/>
            <person name="Marcello L."/>
            <person name="Hou L."/>
            <person name="Wickstead B."/>
            <person name="Alsmark U.C."/>
            <person name="Arrowsmith C."/>
            <person name="Atkin R.J."/>
            <person name="Barron A.J."/>
            <person name="Bringaud F."/>
            <person name="Brooks K."/>
            <person name="Carrington M."/>
            <person name="Cherevach I."/>
            <person name="Chillingworth T.J."/>
            <person name="Churcher C."/>
            <person name="Clark L.N."/>
            <person name="Corton C.H."/>
            <person name="Cronin A."/>
            <person name="Davies R.M."/>
            <person name="Doggett J."/>
            <person name="Djikeng A."/>
            <person name="Feldblyum T."/>
            <person name="Field M.C."/>
            <person name="Fraser A."/>
            <person name="Goodhead I."/>
            <person name="Hance Z."/>
            <person name="Harper D."/>
            <person name="Harris B.R."/>
            <person name="Hauser H."/>
            <person name="Hostetler J."/>
            <person name="Ivens A."/>
            <person name="Jagels K."/>
            <person name="Johnson D."/>
            <person name="Johnson J."/>
            <person name="Jones K."/>
            <person name="Kerhornou A.X."/>
            <person name="Koo H."/>
            <person name="Larke N."/>
            <person name="Landfear S."/>
            <person name="Larkin C."/>
            <person name="Leech V."/>
            <person name="Line A."/>
            <person name="Lord A."/>
            <person name="Macleod A."/>
            <person name="Mooney P.J."/>
            <person name="Moule S."/>
            <person name="Martin D.M."/>
            <person name="Morgan G.W."/>
            <person name="Mungall K."/>
            <person name="Norbertczak H."/>
            <person name="Ormond D."/>
            <person name="Pai G."/>
            <person name="Peacock C.S."/>
            <person name="Peterson J."/>
            <person name="Quail M.A."/>
            <person name="Rabbinowitsch E."/>
            <person name="Rajandream M.A."/>
            <person name="Reitter C."/>
            <person name="Salzberg S.L."/>
            <person name="Sanders M."/>
            <person name="Schobel S."/>
            <person name="Sharp S."/>
            <person name="Simmonds M."/>
            <person name="Simpson A.J."/>
            <person name="Tallon L."/>
            <person name="Turner C.M."/>
            <person name="Tait A."/>
            <person name="Tivey A.R."/>
            <person name="Van Aken S."/>
            <person name="Walker D."/>
            <person name="Wanless D."/>
            <person name="Wang S."/>
            <person name="White B."/>
            <person name="White O."/>
            <person name="Whitehead S."/>
            <person name="Woodward J."/>
            <person name="Wortman J."/>
            <person name="Adams M.D."/>
            <person name="Embley T.M."/>
            <person name="Gull K."/>
            <person name="Ullu E."/>
            <person name="Barry J.D."/>
            <person name="Fairlamb A.H."/>
            <person name="Opperdoes F."/>
            <person name="Barrell B.G."/>
            <person name="Donelson J.E."/>
            <person name="Hall N."/>
            <person name="Fraser C.M."/>
            <person name="Melville S.E."/>
            <person name="El-Sayed N.M."/>
        </authorList>
    </citation>
    <scope>NUCLEOTIDE SEQUENCE [LARGE SCALE GENOMIC DNA]</scope>
    <source>
        <strain evidence="2 3">927/4 GUTat10.1</strain>
    </source>
</reference>
<name>Q38A26_TRYB2</name>
<keyword evidence="3" id="KW-1185">Reference proteome</keyword>
<dbReference type="KEGG" id="tbr:Tb10.6k15.0900"/>
<dbReference type="OrthoDB" id="271034at2759"/>
<keyword evidence="1" id="KW-0812">Transmembrane</keyword>
<dbReference type="VEuPathDB" id="TriTrypDB:Tb927.10.9490"/>
<accession>Q38A26</accession>
<dbReference type="AlphaFoldDB" id="Q38A26"/>
<dbReference type="PANTHER" id="PTHR36587">
    <property type="entry name" value="EXPRESSION SITE-ASSOCIATED GENE 3 (ESAG3)-LIKE PROTEIN"/>
    <property type="match status" value="1"/>
</dbReference>
<feature type="transmembrane region" description="Helical" evidence="1">
    <location>
        <begin position="16"/>
        <end position="34"/>
    </location>
</feature>
<dbReference type="InParanoid" id="Q38A26"/>
<sequence length="392" mass="45313">MAKGGKRVVARKKGGRLYLIVIALLIVVGVMATMDIRSSHTETGHGLRKENFHSNYAPRVSYVVVQTRRSPGWCRMLLSSILTNVSVTTVGMGAVYIHAWRWTWIYNYMLRERMHEDDVIVIFDGGDTFFTETHLREDAMKYFLATTPSTPEKFNETEILQGAMTPPMLFTAEKGCYAPQMYIMTGVDPSKIPQRERCLNVYEEAFEASTLAGTQAILRKHESGRWHLNGGGVIARVWALREALDVFFALKRQSYKWWCDQSMWSLILAWSVSRPKHVKPVLLLRRGIMSLDYETRYFHYPHTTPIRTGVILHFPMPIVLWKNKMAKYVGETTWFRALRDSEGRQKTVADYLKTVYVDIRFVFGFKKWRKFSSVCSISDVVNPNWLSGVLRK</sequence>
<dbReference type="PaxDb" id="5691-EAN78344"/>
<dbReference type="RefSeq" id="XP_823172.1">
    <property type="nucleotide sequence ID" value="XM_818079.1"/>
</dbReference>
<dbReference type="OMA" id="YERIWEA"/>
<proteinExistence type="predicted"/>
<dbReference type="PANTHER" id="PTHR36587:SF2">
    <property type="entry name" value="EXPRESSION SITE-ASSOCIATED GENE 3 (ESAG3)-LIKE PROTEIN"/>
    <property type="match status" value="1"/>
</dbReference>
<evidence type="ECO:0000313" key="2">
    <source>
        <dbReference type="EMBL" id="EAN78344.1"/>
    </source>
</evidence>
<dbReference type="GeneID" id="3662783"/>
<dbReference type="Proteomes" id="UP000008524">
    <property type="component" value="Chromosome 10"/>
</dbReference>
<dbReference type="eggNOG" id="ENOG502SH27">
    <property type="taxonomic scope" value="Eukaryota"/>
</dbReference>
<keyword evidence="1" id="KW-0472">Membrane</keyword>
<evidence type="ECO:0000256" key="1">
    <source>
        <dbReference type="SAM" id="Phobius"/>
    </source>
</evidence>
<dbReference type="CDD" id="cd22997">
    <property type="entry name" value="GT_LH"/>
    <property type="match status" value="1"/>
</dbReference>
<organism evidence="2 3">
    <name type="scientific">Trypanosoma brucei brucei (strain 927/4 GUTat10.1)</name>
    <dbReference type="NCBI Taxonomy" id="185431"/>
    <lineage>
        <taxon>Eukaryota</taxon>
        <taxon>Discoba</taxon>
        <taxon>Euglenozoa</taxon>
        <taxon>Kinetoplastea</taxon>
        <taxon>Metakinetoplastina</taxon>
        <taxon>Trypanosomatida</taxon>
        <taxon>Trypanosomatidae</taxon>
        <taxon>Trypanosoma</taxon>
    </lineage>
</organism>
<gene>
    <name evidence="2" type="ORF">Tb10.6k15.0900</name>
</gene>